<dbReference type="EMBL" id="JAPEUX010000010">
    <property type="protein sequence ID" value="KAJ4344476.1"/>
    <property type="molecule type" value="Genomic_DNA"/>
</dbReference>
<evidence type="ECO:0000313" key="3">
    <source>
        <dbReference type="Proteomes" id="UP001140513"/>
    </source>
</evidence>
<dbReference type="OrthoDB" id="2120024at2759"/>
<keyword evidence="3" id="KW-1185">Reference proteome</keyword>
<organism evidence="2 3">
    <name type="scientific">Didymosphaeria variabile</name>
    <dbReference type="NCBI Taxonomy" id="1932322"/>
    <lineage>
        <taxon>Eukaryota</taxon>
        <taxon>Fungi</taxon>
        <taxon>Dikarya</taxon>
        <taxon>Ascomycota</taxon>
        <taxon>Pezizomycotina</taxon>
        <taxon>Dothideomycetes</taxon>
        <taxon>Pleosporomycetidae</taxon>
        <taxon>Pleosporales</taxon>
        <taxon>Massarineae</taxon>
        <taxon>Didymosphaeriaceae</taxon>
        <taxon>Didymosphaeria</taxon>
    </lineage>
</organism>
<gene>
    <name evidence="2" type="ORF">N0V89_012218</name>
</gene>
<reference evidence="2" key="1">
    <citation type="submission" date="2022-10" db="EMBL/GenBank/DDBJ databases">
        <title>Tapping the CABI collections for fungal endophytes: first genome assemblies for Collariella, Neodidymelliopsis, Ascochyta clinopodiicola, Didymella pomorum, Didymosphaeria variabile, Neocosmospora piperis and Neocucurbitaria cava.</title>
        <authorList>
            <person name="Hill R."/>
        </authorList>
    </citation>
    <scope>NUCLEOTIDE SEQUENCE</scope>
    <source>
        <strain evidence="2">IMI 356815</strain>
    </source>
</reference>
<feature type="region of interest" description="Disordered" evidence="1">
    <location>
        <begin position="1"/>
        <end position="61"/>
    </location>
</feature>
<evidence type="ECO:0000256" key="1">
    <source>
        <dbReference type="SAM" id="MobiDB-lite"/>
    </source>
</evidence>
<dbReference type="Proteomes" id="UP001140513">
    <property type="component" value="Unassembled WGS sequence"/>
</dbReference>
<proteinExistence type="predicted"/>
<dbReference type="GeneID" id="80915748"/>
<accession>A0A9W9C570</accession>
<dbReference type="RefSeq" id="XP_056064928.1">
    <property type="nucleotide sequence ID" value="XM_056220941.1"/>
</dbReference>
<name>A0A9W9C570_9PLEO</name>
<sequence>MNAQRLFRTSPPRIAQRLRPTRRYTTKPTDPAPPQPHPPAQSPNPNQAPPPPKKAPSRVGTFYRNNTYPVLKSFLVALFTYQLAFYVWLKLEVVEEKSEQQGAIRGLEEEVKKMVAQQKRNVSDAVGKVADREDIKPEEKKKKGWLW</sequence>
<comment type="caution">
    <text evidence="2">The sequence shown here is derived from an EMBL/GenBank/DDBJ whole genome shotgun (WGS) entry which is preliminary data.</text>
</comment>
<protein>
    <submittedName>
        <fullName evidence="2">Uncharacterized protein</fullName>
    </submittedName>
</protein>
<dbReference type="AlphaFoldDB" id="A0A9W9C570"/>
<evidence type="ECO:0000313" key="2">
    <source>
        <dbReference type="EMBL" id="KAJ4344476.1"/>
    </source>
</evidence>
<feature type="compositionally biased region" description="Pro residues" evidence="1">
    <location>
        <begin position="30"/>
        <end position="54"/>
    </location>
</feature>